<dbReference type="PANTHER" id="PTHR15107">
    <property type="entry name" value="RETINOBLASTOMA BINDING PROTEIN 8"/>
    <property type="match status" value="1"/>
</dbReference>
<feature type="domain" description="DNA endonuclease activator Ctp1 C-terminal" evidence="6">
    <location>
        <begin position="929"/>
        <end position="955"/>
    </location>
</feature>
<evidence type="ECO:0000256" key="3">
    <source>
        <dbReference type="ARBA" id="ARBA00023242"/>
    </source>
</evidence>
<dbReference type="GO" id="GO:0003684">
    <property type="term" value="F:damaged DNA binding"/>
    <property type="evidence" value="ECO:0007669"/>
    <property type="project" value="TreeGrafter"/>
</dbReference>
<protein>
    <recommendedName>
        <fullName evidence="6">DNA endonuclease activator Ctp1 C-terminal domain-containing protein</fullName>
    </recommendedName>
</protein>
<organism evidence="7 8">
    <name type="scientific">Protea cynaroides</name>
    <dbReference type="NCBI Taxonomy" id="273540"/>
    <lineage>
        <taxon>Eukaryota</taxon>
        <taxon>Viridiplantae</taxon>
        <taxon>Streptophyta</taxon>
        <taxon>Embryophyta</taxon>
        <taxon>Tracheophyta</taxon>
        <taxon>Spermatophyta</taxon>
        <taxon>Magnoliopsida</taxon>
        <taxon>Proteales</taxon>
        <taxon>Proteaceae</taxon>
        <taxon>Protea</taxon>
    </lineage>
</organism>
<evidence type="ECO:0000256" key="2">
    <source>
        <dbReference type="ARBA" id="ARBA00022763"/>
    </source>
</evidence>
<gene>
    <name evidence="7" type="ORF">NE237_003116</name>
</gene>
<dbReference type="PANTHER" id="PTHR15107:SF0">
    <property type="entry name" value="DNA ENDONUCLEASE ACTIVATOR CTP1 C-TERMINAL DOMAIN-CONTAINING PROTEIN"/>
    <property type="match status" value="1"/>
</dbReference>
<evidence type="ECO:0000256" key="1">
    <source>
        <dbReference type="ARBA" id="ARBA00004123"/>
    </source>
</evidence>
<feature type="coiled-coil region" evidence="4">
    <location>
        <begin position="619"/>
        <end position="678"/>
    </location>
</feature>
<evidence type="ECO:0000313" key="8">
    <source>
        <dbReference type="Proteomes" id="UP001141806"/>
    </source>
</evidence>
<dbReference type="Proteomes" id="UP001141806">
    <property type="component" value="Unassembled WGS sequence"/>
</dbReference>
<proteinExistence type="predicted"/>
<keyword evidence="3" id="KW-0539">Nucleus</keyword>
<dbReference type="GO" id="GO:0010792">
    <property type="term" value="P:DNA double-strand break processing involved in repair via single-strand annealing"/>
    <property type="evidence" value="ECO:0007669"/>
    <property type="project" value="TreeGrafter"/>
</dbReference>
<sequence>MSHRLGFSADKDDGKYISGLSTVLVATIQEVKDRVSQIEHIFCGELFPNFQSKSKILEERFGEAKRTEDEWRKKEESLLFIIEELQFEKQHIIEQNQKLITSFKLKLGDNNELDEEGVTNEKRLLVEQESVGKIEEVNEFQEHIRKGIEELGRIKSYGEKATQMVNSEQILNGHQINMLLSTMKSVKEKFFGLQDKLEYKTREVAEGKEKQANLLKMLESSYNVELVKDRLLQELLSNKELLLSKIESPNKNVFVLQNKLCPKDAEVANEKDLRQKFRRKLELEDSVIQKANQLLDELVVNKIQLLSRIKALEKNVDDLQHELTQKSLQMAQLTESREKLLMNVQLNLSPFQYELKLSIEEMAEGKKLEEKLLGVLESKSSQIVDLKAKLQSMKQNANELKEELRKKTREADERNEHHKDKKMLLAKINSLEENVAHLQYQLKWKTEEMTESKELQKDLQGVVESKASQIVDLLAKLDIAKENTNELKEELRKKTGEVNERRNEYEKDKKRFLVKINSLEENVAHLQYELKCKTEEVAEEKKLHKKLREMVESKSSQIVALLAKLESVENANELKELRKKTEDKAEGRKLMEKLVQQTESNTSDLLKNGHLWNKHEKENKLLQERGEFLESSVVELQNKLKQKTEEVAEGKKLIEELLQKVESNVTQIKTEKRRTEEVIALYKSLKSQYNFLCRKFGLTAENSLHNRIEEESDSSRLHQNHGVLQENETKDQDNPGFTSNTNRQKNEISPEGNSEDDGRSGLNHCSSSRSSASRSSSAPRCPTNAQSKLLAGIKRSFSDWRETKSAGGKDLHLDFLCTPMENIRANLNMAKMGVIPDLPVPAPQGIDPESSDDETQDIHVDPEPKRHQILTRRPEVRNFKHVEPVRKRSEREKLKGIECKQCQKFYDAVLPDGEGMGTDNISSRKFRCEHHDGVSRHRYKYVPPMTPEGFWNIGFDSDI</sequence>
<evidence type="ECO:0000259" key="6">
    <source>
        <dbReference type="Pfam" id="PF08573"/>
    </source>
</evidence>
<comment type="caution">
    <text evidence="7">The sequence shown here is derived from an EMBL/GenBank/DDBJ whole genome shotgun (WGS) entry which is preliminary data.</text>
</comment>
<feature type="region of interest" description="Disordered" evidence="5">
    <location>
        <begin position="724"/>
        <end position="785"/>
    </location>
</feature>
<dbReference type="OrthoDB" id="5801062at2759"/>
<feature type="compositionally biased region" description="Low complexity" evidence="5">
    <location>
        <begin position="766"/>
        <end position="778"/>
    </location>
</feature>
<dbReference type="InterPro" id="IPR013882">
    <property type="entry name" value="Ctp1_C"/>
</dbReference>
<accession>A0A9Q0QSA5</accession>
<dbReference type="EMBL" id="JAMYWD010000005">
    <property type="protein sequence ID" value="KAJ4970017.1"/>
    <property type="molecule type" value="Genomic_DNA"/>
</dbReference>
<keyword evidence="8" id="KW-1185">Reference proteome</keyword>
<evidence type="ECO:0000256" key="5">
    <source>
        <dbReference type="SAM" id="MobiDB-lite"/>
    </source>
</evidence>
<evidence type="ECO:0000256" key="4">
    <source>
        <dbReference type="SAM" id="Coils"/>
    </source>
</evidence>
<feature type="coiled-coil region" evidence="4">
    <location>
        <begin position="295"/>
        <end position="336"/>
    </location>
</feature>
<keyword evidence="2" id="KW-0227">DNA damage</keyword>
<dbReference type="InterPro" id="IPR033316">
    <property type="entry name" value="RBBP8-like"/>
</dbReference>
<feature type="coiled-coil region" evidence="4">
    <location>
        <begin position="376"/>
        <end position="550"/>
    </location>
</feature>
<evidence type="ECO:0000313" key="7">
    <source>
        <dbReference type="EMBL" id="KAJ4970017.1"/>
    </source>
</evidence>
<reference evidence="7" key="1">
    <citation type="journal article" date="2023" name="Plant J.">
        <title>The genome of the king protea, Protea cynaroides.</title>
        <authorList>
            <person name="Chang J."/>
            <person name="Duong T.A."/>
            <person name="Schoeman C."/>
            <person name="Ma X."/>
            <person name="Roodt D."/>
            <person name="Barker N."/>
            <person name="Li Z."/>
            <person name="Van de Peer Y."/>
            <person name="Mizrachi E."/>
        </authorList>
    </citation>
    <scope>NUCLEOTIDE SEQUENCE</scope>
    <source>
        <tissue evidence="7">Young leaves</tissue>
    </source>
</reference>
<dbReference type="Pfam" id="PF08573">
    <property type="entry name" value="SAE2"/>
    <property type="match status" value="1"/>
</dbReference>
<dbReference type="AlphaFoldDB" id="A0A9Q0QSA5"/>
<keyword evidence="4" id="KW-0175">Coiled coil</keyword>
<dbReference type="GO" id="GO:0005634">
    <property type="term" value="C:nucleus"/>
    <property type="evidence" value="ECO:0007669"/>
    <property type="project" value="UniProtKB-SubCell"/>
</dbReference>
<comment type="subcellular location">
    <subcellularLocation>
        <location evidence="1">Nucleus</location>
    </subcellularLocation>
</comment>
<name>A0A9Q0QSA5_9MAGN</name>